<evidence type="ECO:0000256" key="8">
    <source>
        <dbReference type="SAM" id="Phobius"/>
    </source>
</evidence>
<feature type="compositionally biased region" description="Low complexity" evidence="7">
    <location>
        <begin position="370"/>
        <end position="391"/>
    </location>
</feature>
<sequence length="656" mass="69800">MSSGNREHAPPSRTSSRAGARDRRPGVERWWDEAVLARVRIVRAIPSTGPALASALLLVNVVLGVLPVAFVVATSVVIGQVPAAVAAGVGSQAWSALVRTFLAAAALFALQTLFTPVQHMLGELMTRRMDGLLQQRLIRALLRSTGIGPLEDPAVLDSLDEVNRWFEARAHTPGGACAGMLALVARYVRLAALTALLGVVASWAMAVALLVAVLVFRTGQRGGLRVLSRVYDTGVGAVLRRANHLRGVAMGARDAKELRLFGLTAWFTDRYVDEHTRAHDRVSLARRRVFLVPYLGYTALGLLAVCSVLALLASGAAQGAVSLTGLALALQATAAMVMCGANYPEADLQTSLGMRAWQSLDALEERMSRAGGQAPPREAAGAGEEPATGPAPASVELRSVRFSYPNAGGPVLDGLDLILAPGRCTAVVGVNGAGKTTLVKLLTRLHEPDAGDIVVDGRDVRRTPVELWRRQVSVVFQDFVRYEFSAADNIACGAVHLPVDREGVRGAARRAGILDTLEALPHGIDTVLSRKHEGGAELSGGQWQRVAIARSLYALDAGARLLVLDEPTSALDVRAEAAFFDSFIELTAGVTSVLISHRFSSVRRADGIVVVEGGRVVEQGTHEELMALGNRYARMFRLQAERFDPADHDGGRAGGR</sequence>
<feature type="compositionally biased region" description="Basic and acidic residues" evidence="7">
    <location>
        <begin position="1"/>
        <end position="10"/>
    </location>
</feature>
<dbReference type="InterPro" id="IPR036640">
    <property type="entry name" value="ABC1_TM_sf"/>
</dbReference>
<proteinExistence type="predicted"/>
<comment type="caution">
    <text evidence="10">The sequence shown here is derived from an EMBL/GenBank/DDBJ whole genome shotgun (WGS) entry which is preliminary data.</text>
</comment>
<dbReference type="Gene3D" id="1.20.1560.10">
    <property type="entry name" value="ABC transporter type 1, transmembrane domain"/>
    <property type="match status" value="1"/>
</dbReference>
<dbReference type="SUPFAM" id="SSF52540">
    <property type="entry name" value="P-loop containing nucleoside triphosphate hydrolases"/>
    <property type="match status" value="1"/>
</dbReference>
<feature type="region of interest" description="Disordered" evidence="7">
    <location>
        <begin position="367"/>
        <end position="391"/>
    </location>
</feature>
<feature type="region of interest" description="Disordered" evidence="7">
    <location>
        <begin position="1"/>
        <end position="23"/>
    </location>
</feature>
<evidence type="ECO:0000256" key="2">
    <source>
        <dbReference type="ARBA" id="ARBA00022692"/>
    </source>
</evidence>
<keyword evidence="4 10" id="KW-0067">ATP-binding</keyword>
<evidence type="ECO:0000256" key="4">
    <source>
        <dbReference type="ARBA" id="ARBA00022840"/>
    </source>
</evidence>
<dbReference type="Pfam" id="PF00005">
    <property type="entry name" value="ABC_tran"/>
    <property type="match status" value="1"/>
</dbReference>
<evidence type="ECO:0000313" key="10">
    <source>
        <dbReference type="EMBL" id="MEE2049878.1"/>
    </source>
</evidence>
<organism evidence="10 11">
    <name type="scientific">Nocardiopsis tropica</name>
    <dbReference type="NCBI Taxonomy" id="109330"/>
    <lineage>
        <taxon>Bacteria</taxon>
        <taxon>Bacillati</taxon>
        <taxon>Actinomycetota</taxon>
        <taxon>Actinomycetes</taxon>
        <taxon>Streptosporangiales</taxon>
        <taxon>Nocardiopsidaceae</taxon>
        <taxon>Nocardiopsis</taxon>
    </lineage>
</organism>
<evidence type="ECO:0000256" key="6">
    <source>
        <dbReference type="ARBA" id="ARBA00023136"/>
    </source>
</evidence>
<dbReference type="SUPFAM" id="SSF90123">
    <property type="entry name" value="ABC transporter transmembrane region"/>
    <property type="match status" value="1"/>
</dbReference>
<dbReference type="InterPro" id="IPR003593">
    <property type="entry name" value="AAA+_ATPase"/>
</dbReference>
<accession>A0ABU7KKQ7</accession>
<dbReference type="InterPro" id="IPR017871">
    <property type="entry name" value="ABC_transporter-like_CS"/>
</dbReference>
<dbReference type="Gene3D" id="3.40.50.300">
    <property type="entry name" value="P-loop containing nucleotide triphosphate hydrolases"/>
    <property type="match status" value="1"/>
</dbReference>
<keyword evidence="2 8" id="KW-0812">Transmembrane</keyword>
<dbReference type="InterPro" id="IPR039421">
    <property type="entry name" value="Type_1_exporter"/>
</dbReference>
<comment type="subcellular location">
    <subcellularLocation>
        <location evidence="1">Cell membrane</location>
        <topology evidence="1">Multi-pass membrane protein</topology>
    </subcellularLocation>
</comment>
<feature type="transmembrane region" description="Helical" evidence="8">
    <location>
        <begin position="291"/>
        <end position="313"/>
    </location>
</feature>
<dbReference type="EMBL" id="JAUUCC010000008">
    <property type="protein sequence ID" value="MEE2049878.1"/>
    <property type="molecule type" value="Genomic_DNA"/>
</dbReference>
<dbReference type="InterPro" id="IPR003439">
    <property type="entry name" value="ABC_transporter-like_ATP-bd"/>
</dbReference>
<feature type="transmembrane region" description="Helical" evidence="8">
    <location>
        <begin position="55"/>
        <end position="81"/>
    </location>
</feature>
<dbReference type="PANTHER" id="PTHR24221">
    <property type="entry name" value="ATP-BINDING CASSETTE SUB-FAMILY B"/>
    <property type="match status" value="1"/>
</dbReference>
<dbReference type="PANTHER" id="PTHR24221:SF654">
    <property type="entry name" value="ATP-BINDING CASSETTE SUB-FAMILY B MEMBER 6"/>
    <property type="match status" value="1"/>
</dbReference>
<evidence type="ECO:0000256" key="3">
    <source>
        <dbReference type="ARBA" id="ARBA00022741"/>
    </source>
</evidence>
<dbReference type="PROSITE" id="PS00211">
    <property type="entry name" value="ABC_TRANSPORTER_1"/>
    <property type="match status" value="1"/>
</dbReference>
<dbReference type="InterPro" id="IPR027417">
    <property type="entry name" value="P-loop_NTPase"/>
</dbReference>
<gene>
    <name evidence="10" type="ORF">Q8A49_05150</name>
</gene>
<name>A0ABU7KKQ7_9ACTN</name>
<keyword evidence="3" id="KW-0547">Nucleotide-binding</keyword>
<keyword evidence="6 8" id="KW-0472">Membrane</keyword>
<evidence type="ECO:0000256" key="7">
    <source>
        <dbReference type="SAM" id="MobiDB-lite"/>
    </source>
</evidence>
<feature type="transmembrane region" description="Helical" evidence="8">
    <location>
        <begin position="190"/>
        <end position="216"/>
    </location>
</feature>
<dbReference type="Proteomes" id="UP001348641">
    <property type="component" value="Unassembled WGS sequence"/>
</dbReference>
<evidence type="ECO:0000313" key="11">
    <source>
        <dbReference type="Proteomes" id="UP001348641"/>
    </source>
</evidence>
<protein>
    <submittedName>
        <fullName evidence="10">ABC transporter ATP-binding protein</fullName>
    </submittedName>
</protein>
<keyword evidence="5 8" id="KW-1133">Transmembrane helix</keyword>
<dbReference type="GO" id="GO:0005524">
    <property type="term" value="F:ATP binding"/>
    <property type="evidence" value="ECO:0007669"/>
    <property type="project" value="UniProtKB-KW"/>
</dbReference>
<dbReference type="PROSITE" id="PS50893">
    <property type="entry name" value="ABC_TRANSPORTER_2"/>
    <property type="match status" value="1"/>
</dbReference>
<reference evidence="10 11" key="1">
    <citation type="submission" date="2023-07" db="EMBL/GenBank/DDBJ databases">
        <authorList>
            <person name="Girao M."/>
            <person name="Carvalho M.F."/>
        </authorList>
    </citation>
    <scope>NUCLEOTIDE SEQUENCE [LARGE SCALE GENOMIC DNA]</scope>
    <source>
        <strain evidence="10 11">66/93</strain>
    </source>
</reference>
<evidence type="ECO:0000256" key="1">
    <source>
        <dbReference type="ARBA" id="ARBA00004651"/>
    </source>
</evidence>
<feature type="transmembrane region" description="Helical" evidence="8">
    <location>
        <begin position="93"/>
        <end position="114"/>
    </location>
</feature>
<evidence type="ECO:0000259" key="9">
    <source>
        <dbReference type="PROSITE" id="PS50893"/>
    </source>
</evidence>
<feature type="domain" description="ABC transporter" evidence="9">
    <location>
        <begin position="395"/>
        <end position="638"/>
    </location>
</feature>
<dbReference type="SMART" id="SM00382">
    <property type="entry name" value="AAA"/>
    <property type="match status" value="1"/>
</dbReference>
<evidence type="ECO:0000256" key="5">
    <source>
        <dbReference type="ARBA" id="ARBA00022989"/>
    </source>
</evidence>
<dbReference type="RefSeq" id="WP_330157134.1">
    <property type="nucleotide sequence ID" value="NZ_BAAAJA010000011.1"/>
</dbReference>